<evidence type="ECO:0000313" key="1">
    <source>
        <dbReference type="EMBL" id="MCP2263329.1"/>
    </source>
</evidence>
<evidence type="ECO:0000313" key="2">
    <source>
        <dbReference type="Proteomes" id="UP001139493"/>
    </source>
</evidence>
<proteinExistence type="predicted"/>
<dbReference type="RefSeq" id="WP_253832793.1">
    <property type="nucleotide sequence ID" value="NZ_JAMTCS010000002.1"/>
</dbReference>
<name>A0A9X2JWP9_9MICO</name>
<reference evidence="1" key="1">
    <citation type="submission" date="2022-06" db="EMBL/GenBank/DDBJ databases">
        <title>Genomic Encyclopedia of Archaeal and Bacterial Type Strains, Phase II (KMG-II): from individual species to whole genera.</title>
        <authorList>
            <person name="Goeker M."/>
        </authorList>
    </citation>
    <scope>NUCLEOTIDE SEQUENCE</scope>
    <source>
        <strain evidence="1">DSM 26652</strain>
    </source>
</reference>
<gene>
    <name evidence="1" type="ORF">APR03_000660</name>
</gene>
<keyword evidence="2" id="KW-1185">Reference proteome</keyword>
<accession>A0A9X2JWP9</accession>
<dbReference type="EMBL" id="JAMTCS010000002">
    <property type="protein sequence ID" value="MCP2263329.1"/>
    <property type="molecule type" value="Genomic_DNA"/>
</dbReference>
<organism evidence="1 2">
    <name type="scientific">Promicromonospora thailandica</name>
    <dbReference type="NCBI Taxonomy" id="765201"/>
    <lineage>
        <taxon>Bacteria</taxon>
        <taxon>Bacillati</taxon>
        <taxon>Actinomycetota</taxon>
        <taxon>Actinomycetes</taxon>
        <taxon>Micrococcales</taxon>
        <taxon>Promicromonosporaceae</taxon>
        <taxon>Promicromonospora</taxon>
    </lineage>
</organism>
<dbReference type="Proteomes" id="UP001139493">
    <property type="component" value="Unassembled WGS sequence"/>
</dbReference>
<comment type="caution">
    <text evidence="1">The sequence shown here is derived from an EMBL/GenBank/DDBJ whole genome shotgun (WGS) entry which is preliminary data.</text>
</comment>
<dbReference type="AlphaFoldDB" id="A0A9X2JWP9"/>
<protein>
    <submittedName>
        <fullName evidence="1">Uncharacterized protein</fullName>
    </submittedName>
</protein>
<sequence length="61" mass="6813">MTTSTAAVTGTDVAGIERDLRRMELLVRREHKIRAAGRSAPVTSYLQLATRSRDRKRSLDA</sequence>